<dbReference type="PRINTS" id="PR00450">
    <property type="entry name" value="RECOVERIN"/>
</dbReference>
<dbReference type="SMART" id="SM00054">
    <property type="entry name" value="EFh"/>
    <property type="match status" value="3"/>
</dbReference>
<reference evidence="6 7" key="1">
    <citation type="submission" date="2023-09" db="EMBL/GenBank/DDBJ databases">
        <title>Nesidiocoris tenuis whole genome shotgun sequence.</title>
        <authorList>
            <person name="Shibata T."/>
            <person name="Shimoda M."/>
            <person name="Kobayashi T."/>
            <person name="Uehara T."/>
        </authorList>
    </citation>
    <scope>NUCLEOTIDE SEQUENCE [LARGE SCALE GENOMIC DNA]</scope>
    <source>
        <strain evidence="6 7">Japan</strain>
    </source>
</reference>
<feature type="domain" description="EF-hand" evidence="5">
    <location>
        <begin position="543"/>
        <end position="578"/>
    </location>
</feature>
<sequence length="589" mass="67993">MVGYCGGGYRLWLPLEEKLIRSRDVVFDELQMYYKSSKIPEDDTPSAGDQEKKVHQNLKGETENLTDESSDEEIVDTRKRLRRDFGSAEGDAEDENRRKRPRRDVRLPSHLDEYELYNVYCMLSCEKDPESYREAVKDPDWSRAIENEMQSHEKLGTWSSVDNCKNAVPIQTRWVFRTKSDGTKKARLVARGFQEPEEAGGELVYAPVCRLQTVRLLVSFAVQNKWPLRQFDVPTAFLNGYLDHDVYIYPPEGYRGTSPILKLNRALYGLRKAPKCWNDRFDSVMKRIHFRRSGHDACLYVGDNVFLALHVDDAILTGNPKKIGSVMELLSAEFSIKSSEAVSSFLGMKFEQDEGGSIRVTQPEIIAKMAREFRMEFCRSVATPMEIGFTQEELDQFNIHVSRYRPEELTKLIKITKFTRKEIQLIYRGFKQECPTGMVDEDSFKRIFSQFFPQGDASQYAHYVFNTIKHNQGNETGKISFEDFLLILSKVSRGSVQEKLQWVFGLYDLNGDGLITKKEMLEVVTSIYEMVGRSTQPQVEEHSAKEHVEKIFHLIDTNKDGVVTIDELVEWCSRDEQILQSLETLDTVL</sequence>
<dbReference type="PROSITE" id="PS00018">
    <property type="entry name" value="EF_HAND_1"/>
    <property type="match status" value="2"/>
</dbReference>
<feature type="region of interest" description="Disordered" evidence="4">
    <location>
        <begin position="38"/>
        <end position="104"/>
    </location>
</feature>
<keyword evidence="1" id="KW-0479">Metal-binding</keyword>
<dbReference type="CDD" id="cd00051">
    <property type="entry name" value="EFh"/>
    <property type="match status" value="1"/>
</dbReference>
<dbReference type="PANTHER" id="PTHR23055">
    <property type="entry name" value="CALCIUM BINDING PROTEINS"/>
    <property type="match status" value="1"/>
</dbReference>
<name>A0ABN7B7C1_9HEMI</name>
<proteinExistence type="predicted"/>
<evidence type="ECO:0000259" key="5">
    <source>
        <dbReference type="PROSITE" id="PS50222"/>
    </source>
</evidence>
<keyword evidence="7" id="KW-1185">Reference proteome</keyword>
<evidence type="ECO:0000256" key="2">
    <source>
        <dbReference type="ARBA" id="ARBA00022737"/>
    </source>
</evidence>
<keyword evidence="3" id="KW-0106">Calcium</keyword>
<dbReference type="InterPro" id="IPR028846">
    <property type="entry name" value="Recoverin"/>
</dbReference>
<dbReference type="Proteomes" id="UP001307889">
    <property type="component" value="Chromosome 10"/>
</dbReference>
<feature type="compositionally biased region" description="Basic and acidic residues" evidence="4">
    <location>
        <begin position="49"/>
        <end position="62"/>
    </location>
</feature>
<dbReference type="InterPro" id="IPR018247">
    <property type="entry name" value="EF_Hand_1_Ca_BS"/>
</dbReference>
<dbReference type="SUPFAM" id="SSF47473">
    <property type="entry name" value="EF-hand"/>
    <property type="match status" value="1"/>
</dbReference>
<dbReference type="Gene3D" id="1.10.238.10">
    <property type="entry name" value="EF-hand"/>
    <property type="match status" value="1"/>
</dbReference>
<dbReference type="InterPro" id="IPR057670">
    <property type="entry name" value="SH3_retrovirus"/>
</dbReference>
<feature type="domain" description="EF-hand" evidence="5">
    <location>
        <begin position="495"/>
        <end position="530"/>
    </location>
</feature>
<evidence type="ECO:0000313" key="6">
    <source>
        <dbReference type="EMBL" id="BES99090.1"/>
    </source>
</evidence>
<dbReference type="SUPFAM" id="SSF56672">
    <property type="entry name" value="DNA/RNA polymerases"/>
    <property type="match status" value="1"/>
</dbReference>
<dbReference type="InterPro" id="IPR002048">
    <property type="entry name" value="EF_hand_dom"/>
</dbReference>
<dbReference type="InterPro" id="IPR013103">
    <property type="entry name" value="RVT_2"/>
</dbReference>
<gene>
    <name evidence="6" type="ORF">NTJ_11906</name>
</gene>
<dbReference type="InterPro" id="IPR043502">
    <property type="entry name" value="DNA/RNA_pol_sf"/>
</dbReference>
<dbReference type="Pfam" id="PF25597">
    <property type="entry name" value="SH3_retrovirus"/>
    <property type="match status" value="1"/>
</dbReference>
<dbReference type="PANTHER" id="PTHR23055:SF185">
    <property type="entry name" value="NEUROCALCIN HOMOLOG-LIKE PROTEIN"/>
    <property type="match status" value="1"/>
</dbReference>
<dbReference type="PROSITE" id="PS50222">
    <property type="entry name" value="EF_HAND_2"/>
    <property type="match status" value="2"/>
</dbReference>
<keyword evidence="2" id="KW-0677">Repeat</keyword>
<dbReference type="Pfam" id="PF13499">
    <property type="entry name" value="EF-hand_7"/>
    <property type="match status" value="1"/>
</dbReference>
<evidence type="ECO:0000313" key="7">
    <source>
        <dbReference type="Proteomes" id="UP001307889"/>
    </source>
</evidence>
<evidence type="ECO:0000256" key="1">
    <source>
        <dbReference type="ARBA" id="ARBA00022723"/>
    </source>
</evidence>
<evidence type="ECO:0000256" key="3">
    <source>
        <dbReference type="ARBA" id="ARBA00022837"/>
    </source>
</evidence>
<organism evidence="6 7">
    <name type="scientific">Nesidiocoris tenuis</name>
    <dbReference type="NCBI Taxonomy" id="355587"/>
    <lineage>
        <taxon>Eukaryota</taxon>
        <taxon>Metazoa</taxon>
        <taxon>Ecdysozoa</taxon>
        <taxon>Arthropoda</taxon>
        <taxon>Hexapoda</taxon>
        <taxon>Insecta</taxon>
        <taxon>Pterygota</taxon>
        <taxon>Neoptera</taxon>
        <taxon>Paraneoptera</taxon>
        <taxon>Hemiptera</taxon>
        <taxon>Heteroptera</taxon>
        <taxon>Panheteroptera</taxon>
        <taxon>Cimicomorpha</taxon>
        <taxon>Miridae</taxon>
        <taxon>Dicyphina</taxon>
        <taxon>Nesidiocoris</taxon>
    </lineage>
</organism>
<dbReference type="InterPro" id="IPR011992">
    <property type="entry name" value="EF-hand-dom_pair"/>
</dbReference>
<protein>
    <submittedName>
        <fullName evidence="6">Kv channel-interacting protein</fullName>
    </submittedName>
</protein>
<feature type="compositionally biased region" description="Acidic residues" evidence="4">
    <location>
        <begin position="64"/>
        <end position="74"/>
    </location>
</feature>
<evidence type="ECO:0000256" key="4">
    <source>
        <dbReference type="SAM" id="MobiDB-lite"/>
    </source>
</evidence>
<dbReference type="Pfam" id="PF07727">
    <property type="entry name" value="RVT_2"/>
    <property type="match status" value="1"/>
</dbReference>
<feature type="compositionally biased region" description="Basic and acidic residues" evidence="4">
    <location>
        <begin position="75"/>
        <end position="86"/>
    </location>
</feature>
<accession>A0ABN7B7C1</accession>
<dbReference type="EMBL" id="AP028918">
    <property type="protein sequence ID" value="BES99090.1"/>
    <property type="molecule type" value="Genomic_DNA"/>
</dbReference>